<accession>A0ABQ9VIV0</accession>
<feature type="region of interest" description="Disordered" evidence="1">
    <location>
        <begin position="1"/>
        <end position="46"/>
    </location>
</feature>
<keyword evidence="4" id="KW-1185">Reference proteome</keyword>
<name>A0ABQ9VIV0_SAGOE</name>
<reference evidence="3 4" key="1">
    <citation type="submission" date="2023-05" db="EMBL/GenBank/DDBJ databases">
        <title>B98-5 Cell Line De Novo Hybrid Assembly: An Optical Mapping Approach.</title>
        <authorList>
            <person name="Kananen K."/>
            <person name="Auerbach J.A."/>
            <person name="Kautto E."/>
            <person name="Blachly J.S."/>
        </authorList>
    </citation>
    <scope>NUCLEOTIDE SEQUENCE [LARGE SCALE GENOMIC DNA]</scope>
    <source>
        <strain evidence="3">B95-8</strain>
        <tissue evidence="3">Cell line</tissue>
    </source>
</reference>
<keyword evidence="2" id="KW-0812">Transmembrane</keyword>
<dbReference type="InterPro" id="IPR034393">
    <property type="entry name" value="TatSF1-like"/>
</dbReference>
<evidence type="ECO:0000256" key="1">
    <source>
        <dbReference type="SAM" id="MobiDB-lite"/>
    </source>
</evidence>
<feature type="transmembrane region" description="Helical" evidence="2">
    <location>
        <begin position="73"/>
        <end position="93"/>
    </location>
</feature>
<dbReference type="Proteomes" id="UP001266305">
    <property type="component" value="Unassembled WGS sequence"/>
</dbReference>
<evidence type="ECO:0000313" key="3">
    <source>
        <dbReference type="EMBL" id="KAK2109071.1"/>
    </source>
</evidence>
<evidence type="ECO:0000313" key="4">
    <source>
        <dbReference type="Proteomes" id="UP001266305"/>
    </source>
</evidence>
<keyword evidence="2" id="KW-0472">Membrane</keyword>
<gene>
    <name evidence="3" type="ORF">P7K49_014236</name>
</gene>
<organism evidence="3 4">
    <name type="scientific">Saguinus oedipus</name>
    <name type="common">Cotton-top tamarin</name>
    <name type="synonym">Oedipomidas oedipus</name>
    <dbReference type="NCBI Taxonomy" id="9490"/>
    <lineage>
        <taxon>Eukaryota</taxon>
        <taxon>Metazoa</taxon>
        <taxon>Chordata</taxon>
        <taxon>Craniata</taxon>
        <taxon>Vertebrata</taxon>
        <taxon>Euteleostomi</taxon>
        <taxon>Mammalia</taxon>
        <taxon>Eutheria</taxon>
        <taxon>Euarchontoglires</taxon>
        <taxon>Primates</taxon>
        <taxon>Haplorrhini</taxon>
        <taxon>Platyrrhini</taxon>
        <taxon>Cebidae</taxon>
        <taxon>Callitrichinae</taxon>
        <taxon>Saguinus</taxon>
    </lineage>
</organism>
<protein>
    <submittedName>
        <fullName evidence="3">Uncharacterized protein</fullName>
    </submittedName>
</protein>
<comment type="caution">
    <text evidence="3">The sequence shown here is derived from an EMBL/GenBank/DDBJ whole genome shotgun (WGS) entry which is preliminary data.</text>
</comment>
<keyword evidence="2" id="KW-1133">Transmembrane helix</keyword>
<dbReference type="PANTHER" id="PTHR15608:SF0">
    <property type="entry name" value="HIV TAT-SPECIFIC FACTOR 1"/>
    <property type="match status" value="1"/>
</dbReference>
<evidence type="ECO:0000256" key="2">
    <source>
        <dbReference type="SAM" id="Phobius"/>
    </source>
</evidence>
<proteinExistence type="predicted"/>
<dbReference type="EMBL" id="JASSZA010000006">
    <property type="protein sequence ID" value="KAK2109071.1"/>
    <property type="molecule type" value="Genomic_DNA"/>
</dbReference>
<dbReference type="PANTHER" id="PTHR15608">
    <property type="entry name" value="SPLICING FACTOR U2AF-ASSOCIATED PROTEIN 2"/>
    <property type="match status" value="1"/>
</dbReference>
<sequence>MSGSNLDGNAEYDEQLRMQELYGDSKDGDTQTHAGGDTDAFRHPTDSPYQWDLDEKAWFPRSRRISLPRIRPIMASLMMAHLVLLQMFKMWMLGLQRNLHKKKPENPLIPERREEKERPSQDGFTFKTEIQMYMCLVCLQQKKCKDYKKKLSVQQKQLDWRPGRRAGPSWMHHERVVIIKNMLR</sequence>